<gene>
    <name evidence="1" type="ORF">SMN809_LOCUS54920</name>
</gene>
<feature type="non-terminal residue" evidence="1">
    <location>
        <position position="1"/>
    </location>
</feature>
<dbReference type="Proteomes" id="UP000676336">
    <property type="component" value="Unassembled WGS sequence"/>
</dbReference>
<proteinExistence type="predicted"/>
<evidence type="ECO:0000313" key="2">
    <source>
        <dbReference type="Proteomes" id="UP000676336"/>
    </source>
</evidence>
<organism evidence="1 2">
    <name type="scientific">Rotaria magnacalcarata</name>
    <dbReference type="NCBI Taxonomy" id="392030"/>
    <lineage>
        <taxon>Eukaryota</taxon>
        <taxon>Metazoa</taxon>
        <taxon>Spiralia</taxon>
        <taxon>Gnathifera</taxon>
        <taxon>Rotifera</taxon>
        <taxon>Eurotatoria</taxon>
        <taxon>Bdelloidea</taxon>
        <taxon>Philodinida</taxon>
        <taxon>Philodinidae</taxon>
        <taxon>Rotaria</taxon>
    </lineage>
</organism>
<feature type="non-terminal residue" evidence="1">
    <location>
        <position position="80"/>
    </location>
</feature>
<dbReference type="AlphaFoldDB" id="A0A8S3DH10"/>
<evidence type="ECO:0000313" key="1">
    <source>
        <dbReference type="EMBL" id="CAF4966496.1"/>
    </source>
</evidence>
<protein>
    <submittedName>
        <fullName evidence="1">Uncharacterized protein</fullName>
    </submittedName>
</protein>
<sequence length="80" mass="8731">QVTEEVNGNQTIKDFLTVDSGLHRNNMCHNEIENMTNRMLHPQSNRFADAAISIAKGIANQLTNGTSGYALQIVTAGKCL</sequence>
<name>A0A8S3DH10_9BILA</name>
<dbReference type="EMBL" id="CAJOBI010192696">
    <property type="protein sequence ID" value="CAF4966496.1"/>
    <property type="molecule type" value="Genomic_DNA"/>
</dbReference>
<reference evidence="1" key="1">
    <citation type="submission" date="2021-02" db="EMBL/GenBank/DDBJ databases">
        <authorList>
            <person name="Nowell W R."/>
        </authorList>
    </citation>
    <scope>NUCLEOTIDE SEQUENCE</scope>
</reference>
<accession>A0A8S3DH10</accession>
<comment type="caution">
    <text evidence="1">The sequence shown here is derived from an EMBL/GenBank/DDBJ whole genome shotgun (WGS) entry which is preliminary data.</text>
</comment>